<dbReference type="VEuPathDB" id="PlasmoDB:PRCDC_0416900"/>
<feature type="chain" id="PRO_5015164729" description="Oocyst capsule protein" evidence="3">
    <location>
        <begin position="26"/>
        <end position="2472"/>
    </location>
</feature>
<feature type="region of interest" description="Disordered" evidence="1">
    <location>
        <begin position="2319"/>
        <end position="2354"/>
    </location>
</feature>
<evidence type="ECO:0000313" key="5">
    <source>
        <dbReference type="Proteomes" id="UP000240500"/>
    </source>
</evidence>
<name>A0A2P9D7Y9_PLARE</name>
<keyword evidence="3" id="KW-0732">Signal</keyword>
<keyword evidence="2" id="KW-0472">Membrane</keyword>
<feature type="compositionally biased region" description="Basic and acidic residues" evidence="1">
    <location>
        <begin position="2319"/>
        <end position="2353"/>
    </location>
</feature>
<gene>
    <name evidence="4" type="ORF">PRG01_0424100</name>
</gene>
<feature type="signal peptide" evidence="3">
    <location>
        <begin position="1"/>
        <end position="25"/>
    </location>
</feature>
<evidence type="ECO:0000256" key="1">
    <source>
        <dbReference type="SAM" id="MobiDB-lite"/>
    </source>
</evidence>
<protein>
    <recommendedName>
        <fullName evidence="6">Oocyst capsule protein</fullName>
    </recommendedName>
</protein>
<reference evidence="4 5" key="1">
    <citation type="submission" date="2016-09" db="EMBL/GenBank/DDBJ databases">
        <authorList>
            <consortium name="Pathogen Informatics"/>
        </authorList>
    </citation>
    <scope>NUCLEOTIDE SEQUENCE [LARGE SCALE GENOMIC DNA]</scope>
</reference>
<accession>A0A2P9D7Y9</accession>
<feature type="compositionally biased region" description="Low complexity" evidence="1">
    <location>
        <begin position="408"/>
        <end position="423"/>
    </location>
</feature>
<keyword evidence="2" id="KW-1133">Transmembrane helix</keyword>
<organism evidence="4 5">
    <name type="scientific">Plasmodium reichenowi</name>
    <dbReference type="NCBI Taxonomy" id="5854"/>
    <lineage>
        <taxon>Eukaryota</taxon>
        <taxon>Sar</taxon>
        <taxon>Alveolata</taxon>
        <taxon>Apicomplexa</taxon>
        <taxon>Aconoidasida</taxon>
        <taxon>Haemosporida</taxon>
        <taxon>Plasmodiidae</taxon>
        <taxon>Plasmodium</taxon>
        <taxon>Plasmodium (Laverania)</taxon>
    </lineage>
</organism>
<evidence type="ECO:0008006" key="6">
    <source>
        <dbReference type="Google" id="ProtNLM"/>
    </source>
</evidence>
<feature type="transmembrane region" description="Helical" evidence="2">
    <location>
        <begin position="2419"/>
        <end position="2442"/>
    </location>
</feature>
<dbReference type="EMBL" id="LT969567">
    <property type="protein sequence ID" value="SOV76500.1"/>
    <property type="molecule type" value="Genomic_DNA"/>
</dbReference>
<feature type="compositionally biased region" description="Basic residues" evidence="1">
    <location>
        <begin position="397"/>
        <end position="407"/>
    </location>
</feature>
<evidence type="ECO:0000256" key="3">
    <source>
        <dbReference type="SAM" id="SignalP"/>
    </source>
</evidence>
<proteinExistence type="predicted"/>
<dbReference type="VEuPathDB" id="PlasmoDB:PRG01_0424100"/>
<evidence type="ECO:0000313" key="4">
    <source>
        <dbReference type="EMBL" id="SOV76500.1"/>
    </source>
</evidence>
<sequence length="2472" mass="296782">MRKKKKTCLVLLILSFLFFFNSSLCYDEDYDEEYNYEDKNNDYECNNLIPLFLNNLEYSNISQEISLSKTFSLKYPVHYMYFKYSSDKSIFVNYNIYNSLSSRYVKKVELYEYEIIKNESVLLLQAEKDSDKNIKILYTITKIDNGKNSEGEKDKRLFYFIIYTTMENDNDIKRCININMSINIRIIKDDTQTNNHNNNNNNNNNNINNNNINNINNNYGVKGIMANHLYNHLLPLHNKSYIIIKENYFYCTNEDYYYNMNNIEDYYYDEKSGDKVVVVYSVLLFIEFKTEANIKFTSFLKHDINKYNNFVIHIKKIDIHNNYLNNMDMEHILMVGNNEKYLNDNNKKKSMECEEDCVESYITSQGIYIDTILNNNHLYRLEILYKMGKNAINNNNKKNKNNNKNKNNHNNNNNNNNSNYNNNHYDYYSDKVGDIKHIKDNGKDPFLSSLLFFNFELSIYNIRDNYIPMNYIIKRLYTECSNNSHAPNKIVQTEEENMLNIFSTNECSNNLEKCSLYDVNEYIIYNNKVIDINDNFLLNFDIINSFKNEQVIDIYINEDSIFNFTMLIKSDQIFVNLLKNNSSEKVCNTYYMNNINNYNIYDYKKNKEFDFFHKHYNDSFLYNKNMNYHNKNTNYNNSFEYENYYQHDHHHLKNFSLQNIIYINCILKKGYYDLKIILSGYNNICESNDFNLLIYPISLYKNQHQCNDKMNQVTNLFNNILKRKYESNISHVPNKNNTFDEIYQNKWILNNHLFEYFDFVIIYEKELQPQQYKEIIVTINNSPGIDIFFILIENVQGQKHYHIYKDTRKKSKYILKDKHTCTLYVLVSTLLYTTQEVCGFFFVDIEYVDNMKLLNQNDHPNDIKKITSYKHNMIQKINYIPSIIIGYDSYSYNNFVYVPYYKKHKLTILLKPKSIVKINCFTHNYIYIYLLDKSNNNNNNNKNNNGIDNNNNNSKKLYEGYNHLYIESFVEGEYEIIFEFNTQNNKNINSFFYLQIYIYNLNTLDKCLFFNNNMNYIKDRSINKFIYTNNYDTFDLSKYQYNDIIINKKIPKVIKKENNMFFIYQTIHFFYLYKSFFLYILPTQQQKDGNIINEQDKNRIKKKIILPKIHYLSNQNFILKVELSFHKNIFPYKMYIDENYDHIIMISTNTYRNKNIMLLKILNNNTNYINIYIDTYEHINDEIKKNFCSYAYFNITYTNQTKEENVHTKQINLYNKITLPLLLNNILTKDYVPMINKNIIQNKNDQTYKLDHLYYEHHNIGVINSLSNNDFPVQNNDMENIKNNMNNEYGSVHTEQMVHFENNNNLNNNNNNNNNNIIFSNVYPYLENHLRGIISLKNSNSLILNQSVNYNFEVVNNNYTLLILPNNAFLNMYIRNNNNDDDDDDDDDNHDNNRNSRKNNITLNVYRVLDVPKLLNEGISFNEVKKQILSLAHPFLTFTDTYINVYRHLERGLYIFKFDDDSNKENSSYTFRNNNNINNYNYHTSDSIIKPLSFFMHFNIMPIYTNDIDYKNNTKNNNYNDKRFNYQENNKNIYPSDIHNYIFKNELLYYFYKEYSCDKENMLFSEHKKIDDVSNFLQHTWNNIPFEIYINDKLDITLNRDNYNTLILKRFFICFEKEKNVNNNDNINNSNNSYVNNTDNINESQDDSYINIFNDTIKKEYLLFNIVLNVKGNIYIEIQPHYHYFIYPFILTIKSKNNPTQLNKSHDKLFLTTDLGVGEYEIYITFLSNNHYKNVKMKKVMFDLFIFIDILKNKNIELGKNNLYLPYGNHLDDTIDFQKIYDNTCKTDNYKKLFHEVKLLENNNSSNVNMNEPFEKKKNNIISTNMNRNYFHIYDTYYMKVREHEIFFDIPKEAFILKIFCIHIDEQNYDEDITSGDFYNNTNTYNNYNNYYGNNNYYKIEQTDNLSHFSFNYLNTYFDIQNLFHINIIRNEDSKFFPDENTNDQDLYVKPFFSNEENEHILNWYKIDKNFKLVIKKNNYDCTYFKLIISLYPMDYFNSIDYLKYNNYLNKYFTNIFDTLSLNVEQYQDISFEKIKNKNYIYDYLKTNVIFLKSLNSRDLFSYPLTIKMPSYVKINFGYNFTLTSFEIKLLQNNMIIATSNKVQANINNNNINIFENMSIYLEKGNYVVQIYSYDLIEKTSNIINKLSFPFYAEIEIVQFVNEQIDQPILLDVFPHNSVIVNRNYPFFVDLIFWGRANENISVLDTKENNVKLNNTKLIKYGNVEIHKYVLSSEQMWSLENNFTLKLQSNVHISAWMEKRLNFSFTNEGWNYDRQAEHEKLMKNGIKTNNIVDESSKISKGEKLNEAVLLEYGKREIKNESEGESKSENKIEGKNENKIEGKSNNESDGESGKRSFLQNGVIEKSNLFDLNEVIKNFRYNKKKKKEEEDFLLNGSYMNSNDKCFSLSIFSFEIYCFEKFYFFIFIFLLTVLWISCAFIFLIIKIYKNWKGYRNYDMVGEMDEVTGLFHGDDL</sequence>
<dbReference type="OrthoDB" id="376142at2759"/>
<feature type="region of interest" description="Disordered" evidence="1">
    <location>
        <begin position="392"/>
        <end position="423"/>
    </location>
</feature>
<keyword evidence="2" id="KW-0812">Transmembrane</keyword>
<evidence type="ECO:0000256" key="2">
    <source>
        <dbReference type="SAM" id="Phobius"/>
    </source>
</evidence>
<dbReference type="Proteomes" id="UP000240500">
    <property type="component" value="Chromosome 4"/>
</dbReference>